<dbReference type="PANTHER" id="PTHR33990:SF1">
    <property type="entry name" value="PROTEIN YJDN"/>
    <property type="match status" value="1"/>
</dbReference>
<protein>
    <submittedName>
        <fullName evidence="3">Aldo/keto reductase</fullName>
    </submittedName>
</protein>
<dbReference type="Pfam" id="PF00903">
    <property type="entry name" value="Glyoxalase"/>
    <property type="match status" value="1"/>
</dbReference>
<evidence type="ECO:0000259" key="2">
    <source>
        <dbReference type="Pfam" id="PF00903"/>
    </source>
</evidence>
<proteinExistence type="predicted"/>
<keyword evidence="4" id="KW-1185">Reference proteome</keyword>
<comment type="caution">
    <text evidence="3">The sequence shown here is derived from an EMBL/GenBank/DDBJ whole genome shotgun (WGS) entry which is preliminary data.</text>
</comment>
<dbReference type="InterPro" id="IPR023210">
    <property type="entry name" value="NADP_OxRdtase_dom"/>
</dbReference>
<dbReference type="SUPFAM" id="SSF51430">
    <property type="entry name" value="NAD(P)-linked oxidoreductase"/>
    <property type="match status" value="1"/>
</dbReference>
<dbReference type="InterPro" id="IPR036812">
    <property type="entry name" value="NAD(P)_OxRdtase_dom_sf"/>
</dbReference>
<dbReference type="Gene3D" id="3.10.180.10">
    <property type="entry name" value="2,3-Dihydroxybiphenyl 1,2-Dioxygenase, domain 1"/>
    <property type="match status" value="1"/>
</dbReference>
<name>A0ABW1CFA3_9ACTN</name>
<reference evidence="4" key="1">
    <citation type="journal article" date="2019" name="Int. J. Syst. Evol. Microbiol.">
        <title>The Global Catalogue of Microorganisms (GCM) 10K type strain sequencing project: providing services to taxonomists for standard genome sequencing and annotation.</title>
        <authorList>
            <consortium name="The Broad Institute Genomics Platform"/>
            <consortium name="The Broad Institute Genome Sequencing Center for Infectious Disease"/>
            <person name="Wu L."/>
            <person name="Ma J."/>
        </authorList>
    </citation>
    <scope>NUCLEOTIDE SEQUENCE [LARGE SCALE GENOMIC DNA]</scope>
    <source>
        <strain evidence="4">CCUG 53903</strain>
    </source>
</reference>
<dbReference type="EMBL" id="JBHSPA010000009">
    <property type="protein sequence ID" value="MFC5823538.1"/>
    <property type="molecule type" value="Genomic_DNA"/>
</dbReference>
<dbReference type="Proteomes" id="UP001596058">
    <property type="component" value="Unassembled WGS sequence"/>
</dbReference>
<accession>A0ABW1CFA3</accession>
<dbReference type="InterPro" id="IPR004360">
    <property type="entry name" value="Glyas_Fos-R_dOase_dom"/>
</dbReference>
<organism evidence="3 4">
    <name type="scientific">Nonomuraea insulae</name>
    <dbReference type="NCBI Taxonomy" id="1616787"/>
    <lineage>
        <taxon>Bacteria</taxon>
        <taxon>Bacillati</taxon>
        <taxon>Actinomycetota</taxon>
        <taxon>Actinomycetes</taxon>
        <taxon>Streptosporangiales</taxon>
        <taxon>Streptosporangiaceae</taxon>
        <taxon>Nonomuraea</taxon>
    </lineage>
</organism>
<gene>
    <name evidence="3" type="ORF">ACFPZ3_06720</name>
</gene>
<evidence type="ECO:0000313" key="3">
    <source>
        <dbReference type="EMBL" id="MFC5823538.1"/>
    </source>
</evidence>
<dbReference type="PANTHER" id="PTHR33990">
    <property type="entry name" value="PROTEIN YJDN-RELATED"/>
    <property type="match status" value="1"/>
</dbReference>
<dbReference type="InterPro" id="IPR028973">
    <property type="entry name" value="PhnB-like"/>
</dbReference>
<evidence type="ECO:0000313" key="4">
    <source>
        <dbReference type="Proteomes" id="UP001596058"/>
    </source>
</evidence>
<dbReference type="InterPro" id="IPR029068">
    <property type="entry name" value="Glyas_Bleomycin-R_OHBP_Dase"/>
</dbReference>
<dbReference type="Gene3D" id="3.20.20.100">
    <property type="entry name" value="NADP-dependent oxidoreductase domain"/>
    <property type="match status" value="1"/>
</dbReference>
<feature type="domain" description="NADP-dependent oxidoreductase" evidence="1">
    <location>
        <begin position="127"/>
        <end position="167"/>
    </location>
</feature>
<dbReference type="Pfam" id="PF00248">
    <property type="entry name" value="Aldo_ket_red"/>
    <property type="match status" value="1"/>
</dbReference>
<evidence type="ECO:0000259" key="1">
    <source>
        <dbReference type="Pfam" id="PF00248"/>
    </source>
</evidence>
<dbReference type="CDD" id="cd06588">
    <property type="entry name" value="PhnB_like"/>
    <property type="match status" value="1"/>
</dbReference>
<dbReference type="SUPFAM" id="SSF54593">
    <property type="entry name" value="Glyoxalase/Bleomycin resistance protein/Dihydroxybiphenyl dioxygenase"/>
    <property type="match status" value="1"/>
</dbReference>
<dbReference type="RefSeq" id="WP_379513071.1">
    <property type="nucleotide sequence ID" value="NZ_JBHSPA010000009.1"/>
</dbReference>
<feature type="domain" description="Glyoxalase/fosfomycin resistance/dioxygenase" evidence="2">
    <location>
        <begin position="11"/>
        <end position="125"/>
    </location>
</feature>
<sequence>MAVKSVAHLNFRGDARAALEFYQSVFGGDLAAVTYKDAGNLRDPAQADQVMWGQVLAGDGFHVMAYDVPAHMPWNRGENSFFLSIRGETAAEITAYWEKLSVGATVAQPLAPAQWAPLYGMLTDRHPDLRTDIEEILSALTDLTREGKVRAIGTSNVPASDLVEAQWVAGMSVSYDPPAITRSALRRRVAGERAAA</sequence>